<dbReference type="SMART" id="SM00638">
    <property type="entry name" value="LPD_N"/>
    <property type="match status" value="1"/>
</dbReference>
<dbReference type="InterPro" id="IPR001747">
    <property type="entry name" value="Vitellogenin_N"/>
</dbReference>
<keyword evidence="2" id="KW-0758">Storage protein</keyword>
<dbReference type="GO" id="GO:0045735">
    <property type="term" value="F:nutrient reservoir activity"/>
    <property type="evidence" value="ECO:0007669"/>
    <property type="project" value="UniProtKB-KW"/>
</dbReference>
<evidence type="ECO:0000259" key="6">
    <source>
        <dbReference type="PROSITE" id="PS51211"/>
    </source>
</evidence>
<dbReference type="GO" id="GO:0005319">
    <property type="term" value="F:lipid transporter activity"/>
    <property type="evidence" value="ECO:0007669"/>
    <property type="project" value="InterPro"/>
</dbReference>
<dbReference type="InterPro" id="IPR050733">
    <property type="entry name" value="Vitellogenin/Apolipophorin"/>
</dbReference>
<reference evidence="7 8" key="1">
    <citation type="submission" date="2018-10" db="EMBL/GenBank/DDBJ databases">
        <authorList>
            <consortium name="Pathogen Informatics"/>
        </authorList>
    </citation>
    <scope>NUCLEOTIDE SEQUENCE [LARGE SCALE GENOMIC DNA]</scope>
</reference>
<dbReference type="InterPro" id="IPR015816">
    <property type="entry name" value="Vitellinogen_b-sht_N"/>
</dbReference>
<dbReference type="InterPro" id="IPR011030">
    <property type="entry name" value="Lipovitellin_superhlx_dom"/>
</dbReference>
<keyword evidence="4" id="KW-0325">Glycoprotein</keyword>
<dbReference type="Pfam" id="PF01347">
    <property type="entry name" value="Vitellogenin_N"/>
    <property type="match status" value="1"/>
</dbReference>
<evidence type="ECO:0000256" key="4">
    <source>
        <dbReference type="ARBA" id="ARBA00023180"/>
    </source>
</evidence>
<dbReference type="EMBL" id="UXSR01000016">
    <property type="protein sequence ID" value="VDD74217.1"/>
    <property type="molecule type" value="Genomic_DNA"/>
</dbReference>
<dbReference type="Gene3D" id="1.25.10.20">
    <property type="entry name" value="Vitellinogen, superhelical"/>
    <property type="match status" value="1"/>
</dbReference>
<comment type="caution">
    <text evidence="5">Lacks conserved residue(s) required for the propagation of feature annotation.</text>
</comment>
<dbReference type="SUPFAM" id="SSF48431">
    <property type="entry name" value="Lipovitellin-phosvitin complex, superhelical domain"/>
    <property type="match status" value="1"/>
</dbReference>
<evidence type="ECO:0000256" key="1">
    <source>
        <dbReference type="ARBA" id="ARBA00022729"/>
    </source>
</evidence>
<evidence type="ECO:0000313" key="7">
    <source>
        <dbReference type="EMBL" id="VDD74217.1"/>
    </source>
</evidence>
<name>A0A158QS29_MESCO</name>
<evidence type="ECO:0000256" key="5">
    <source>
        <dbReference type="PROSITE-ProRule" id="PRU00557"/>
    </source>
</evidence>
<dbReference type="Gene3D" id="2.30.230.10">
    <property type="entry name" value="Lipovitellin, beta-sheet shell regions, chain A"/>
    <property type="match status" value="1"/>
</dbReference>
<sequence length="3006" mass="336984">MLQSVYLTPGDSELADMGVLRSHRYEFKITHRITSPVDEKSQSGHVIQGKAIISGGTECTYVLKVVRKTSNFHNHTSLYKIQLEDVEAVELKSDGSQVLQEETARILQERVAFFGYDNGKVTGYCPSENEDPFAWNVKAAILSHLQLGFESTNLPSETIEVRPKYLTIPDENYASPPQQVFFVKEDVSGKCITRFEVTEATNEAISFRKRKPTAGCSNKYDYITRFDGVADDIPLTSSRNKMVDGQQECEVRFRFKKPISKVTCNETILIKSFVDQRWEKLNTIEVKTKLTLISSASGGTPSFVRGIILSLKLNNPPSGSFSRFSITLLIFIEGTDTFLRTTLRHRENYALEVPDKTVTKERAMNLLNAVSSEKHIPSTQDFLMLVNLMQKLSQDYEAFKEFSYSEQAMYVPLKIFLMSLLYDAATYAQTEASMEFLGWCIDATKSNFPIAHMSLIANPSLPFIKKATEVLARSDHKTFTMVVSNLLQAFCNSHPNCATEKDVKEVLKNLENELGSNCRYSGASGMEKVINSLRSIANLGFVSDPPKVYPVLKECLKRHPARDLVIRASAAEAFRRFSEDSEVDEILWSVITDTDEDVEVRIQAYRSWARSFTHQKLLMLKFLNTEPNKQVKSFILSHLHEVRVSNDRFKEADSLQLANADANLTKMIDAYEPNPFVLSTYKEKFISGWQVGRQIAFQHKFQYGGGVDAAVVYGPQSPIPRSINLNFTLNVLGHSFNVLEIGYRSVYSKGINRYIQGLQRKRPMPSITEQEGQVNAFPNINAKFADEPMLDTKSRLSLRMFGRDLAYHEDIESTDQLARLLETRQSLIALNETFALPTIGGLIVQCRQTLATHQDVVYFDGRSTKYGVKIAFDAVHSFKVSLNSPKGPLGYITDDKWEANAQLLFTLDVLDRIRELTGFEAGIHGMDPKVTAFKTSQNGFCNCSRSVRGVSPSGESPALLPEGQPETLGASPAILETLLGLKAKVNALRHQPSGLLTGYSLEVDRFDGLFVSFQREKPGFSNMFQSVKFEVKRYQEKRRSFTTDEELIKLNYLTRVLKSGRFTLVTVKMPWNSTYRCSVNYNTEGDFTGEVTIGKWEANITGDFKSTGPSDYELSAQLISDEISLSAKQQTKTGKRYVLAVESTGKILPLTFTSTTEFVTPKQMKHSGEIQLTSSKEKICFETQLNWTPRHYHGLLSLATGKGRSQNKWMGEFAAINHVGESSLPPVATLYNYSFFSIVEKDQAADRPVPWRVGSAATLASNASSSWRLDTRHWLNSYEAEICYGAQHHLKASNQKTYALNVTFKENKTVLLTTVAQMSMDPFSIVKGSFNASLRHYLVCKGVPGSLNVVFVNLLPEISLHGEVLCGSDWLYKVKAISNFLKSHNTIHLIMARGADVRIESPYVFRVSDGKIMLLTNSTVFLGTKELYHAFTNSNFSFLKFENSAVVKRVSDGQVIASAELDVAGLTASPPQFNLIIDLPALGSGFFLSSGLMISHSLERILLDARTIVNTGVTKRGFEAFLSCHKRGISVAFNGSVHGLTANKPATLSFDVQRSPKGYDQASLFLRTHLEDEIVLKATKDKEEERLAGELSLLCSLHPGSPTKTFTGFLYKTQISWAFTDELFKVEQHGEWNGKRAVPPGMPFRYGITHSLHPDRNGGEIHIFGEDTNMGKAVGMEMLEGLYEYVLEEPTKPSWGMESNILLNWRRYLGRGVIGSQATIKAKMDKGLKDGSFDITCTLPDAEQTVAELSGKFQVIGNELKVTTQGLYGNEQVHQAELEVKSSKHALEVEIKVDVAPLFLEAEFESRFTSEPSTSIEVEVSQKGKKIWITELNASKNQRPKFVLLFEPLAVSSGLKKVNVSLESPIKPVDMSICNFAVQGHFKTEPVLADCDFNLQIKNSEKTSTNPEGGSQLIKVDLQINDTKGLVHRAEGLWRLFRQNPKLPFTFVARATLDSSHFLDGPVTISAEHTCAQSPNEQEGITSLHNSSHDSDIGCEKPSECTLVMENSKSEKNTFTNFAASISRTSMMTTSFEINIDRKHALEFLLTQNGNSVEGLRLNLKINGEEVATIEGEGSLNFDDTGFTFTLNSKFAARSHANSSLKLTLHNLVHRRAIDLALRSSLKSFGDHRFKVKANLDYLTWVIDPRRKEQGAGLKTYLIQLDDHAIGLEFTGASSCMFTCSLPSLSLPIVFRFAYDLDKDSRQSLLQIHKPVEIDIRGLLGSAPEAFVALSNKADIISTIDNFKLRDIRYPRNTEFYKGGCASREPDCFLIVLGTNVSREAQQKLLFTLVLPKDEKFQSFNVELDFAEMTPRALRVTSRDREVGVGVWFDRKNQVFFTEVAWDRQRGGAVEISCGRNFFALRHPKRRVDKTIGHPGTMDSGDRDAKSYLQVTFKNPNTVEIKSIFLNEPISMVYEKEMSRQTWSLHRGAFGKLSKALATFSVTGETVNQLRKRNIILFKREGRTIEIDTLVEKSTAMCTISKPKFILSYLICIDSTINIDGKSGKLIFEHIPGRRIFLNLGGLDSVTVSGIPAFIAELEETLISLMTEEVGELKKLINQTAIQEAWVSAYRYIKGLPTSAIASQGTISNFSNPSFFKEAEKLHSQITGALDRLEQLFNDYCEEMLGPIFRSFLDTFYRPHLSHNETNGNTFKANWSGITVNSSVYIPLWIRSTVGPASAIVTGFPLRKNNDMEKRLATFYPAIKQLGGTLKSLTLIGRKLRQPWNHKAWLFLHTAEKSHVITFDKKLKSFTPTLDSVYILAFDSAKRDIAVSVVFSADEARFVYHIGPRNIAISECGMVANGDVERKSGCRERVGATNLTMTRTRRLWEIHDVNRDVKLTFYKQEQILLVEVGDRWYGRLGGILGTPGNAAADDTIDTLIANWRTSEGRREKWLGRTQSECQKKILGIDYVNNLFKSFKLQKEDCPLTPFIELAMTSAGTRCEAEDCTFSRDSVYDAHAALASCLRRGYIRNPCFGEFIKPQGLGTVVAAEKSYFPFSKKNCFQRF</sequence>
<protein>
    <recommendedName>
        <fullName evidence="6">Vitellogenin domain-containing protein</fullName>
    </recommendedName>
</protein>
<gene>
    <name evidence="7" type="ORF">MCOS_LOCUS220</name>
</gene>
<evidence type="ECO:0000313" key="8">
    <source>
        <dbReference type="Proteomes" id="UP000267029"/>
    </source>
</evidence>
<keyword evidence="1" id="KW-0732">Signal</keyword>
<dbReference type="Proteomes" id="UP000267029">
    <property type="component" value="Unassembled WGS sequence"/>
</dbReference>
<keyword evidence="8" id="KW-1185">Reference proteome</keyword>
<dbReference type="STRING" id="53468.A0A158QS29"/>
<organism evidence="7 8">
    <name type="scientific">Mesocestoides corti</name>
    <name type="common">Flatworm</name>
    <dbReference type="NCBI Taxonomy" id="53468"/>
    <lineage>
        <taxon>Eukaryota</taxon>
        <taxon>Metazoa</taxon>
        <taxon>Spiralia</taxon>
        <taxon>Lophotrochozoa</taxon>
        <taxon>Platyhelminthes</taxon>
        <taxon>Cestoda</taxon>
        <taxon>Eucestoda</taxon>
        <taxon>Cyclophyllidea</taxon>
        <taxon>Mesocestoididae</taxon>
        <taxon>Mesocestoides</taxon>
    </lineage>
</organism>
<dbReference type="PANTHER" id="PTHR23345">
    <property type="entry name" value="VITELLOGENIN-RELATED"/>
    <property type="match status" value="1"/>
</dbReference>
<dbReference type="PROSITE" id="PS51211">
    <property type="entry name" value="VITELLOGENIN"/>
    <property type="match status" value="1"/>
</dbReference>
<feature type="domain" description="Vitellogenin" evidence="6">
    <location>
        <begin position="19"/>
        <end position="723"/>
    </location>
</feature>
<dbReference type="OrthoDB" id="6233594at2759"/>
<accession>A0A158QS29</accession>
<evidence type="ECO:0000256" key="2">
    <source>
        <dbReference type="ARBA" id="ARBA00022761"/>
    </source>
</evidence>
<dbReference type="SUPFAM" id="SSF56968">
    <property type="entry name" value="Lipovitellin-phosvitin complex, beta-sheet shell regions"/>
    <property type="match status" value="2"/>
</dbReference>
<dbReference type="PANTHER" id="PTHR23345:SF15">
    <property type="entry name" value="VITELLOGENIN 1-RELATED"/>
    <property type="match status" value="1"/>
</dbReference>
<dbReference type="Gene3D" id="2.20.50.20">
    <property type="entry name" value="Lipovitellin. Chain A, domain 3"/>
    <property type="match status" value="1"/>
</dbReference>
<dbReference type="InterPro" id="IPR015817">
    <property type="entry name" value="Vitellinogen_open_b-sht_sub1"/>
</dbReference>
<keyword evidence="3" id="KW-1015">Disulfide bond</keyword>
<evidence type="ECO:0000256" key="3">
    <source>
        <dbReference type="ARBA" id="ARBA00023157"/>
    </source>
</evidence>
<dbReference type="InterPro" id="IPR015255">
    <property type="entry name" value="Vitellinogen_open_b-sht"/>
</dbReference>
<dbReference type="Pfam" id="PF09172">
    <property type="entry name" value="Vit_open_b-sht"/>
    <property type="match status" value="1"/>
</dbReference>
<proteinExistence type="predicted"/>
<dbReference type="InterPro" id="IPR015819">
    <property type="entry name" value="Lipid_transp_b-sht_shell"/>
</dbReference>